<evidence type="ECO:0000313" key="6">
    <source>
        <dbReference type="EMBL" id="AKI29764.1"/>
    </source>
</evidence>
<name>A0A0G2UI37_9BETA</name>
<dbReference type="KEGG" id="vg:80527734"/>
<reference evidence="6 7" key="2">
    <citation type="journal article" date="2015" name="Genome Announc.">
        <title>Complete Genome Sequences of Mandrillus leucophaeus and Papio ursinus Cytomegaloviruses.</title>
        <authorList>
            <person name="Blewett E.L."/>
            <person name="Sherrod C.J."/>
            <person name="Texier J.R."/>
            <person name="Conrad T.M."/>
            <person name="Dittmer D.P."/>
        </authorList>
    </citation>
    <scope>NUCLEOTIDE SEQUENCE [LARGE SCALE GENOMIC DNA]</scope>
    <source>
        <strain evidence="6">OCOM6-2</strain>
    </source>
</reference>
<sequence length="523" mass="59583">MASSAPEDEFLTVISGNVIKAVLNKSQNVLQPHQSYTLRTGIKVQVNQPAIILATQFTPESQPCKRYDTNLQIKHAAFEAREIDNVTVSVHNPTDRPLSPATEPLALYIYAVPLEPVAIPQLVLQRGDNRKHRLPVADTVIQQIDSAWHSRLTVSRLIWTRNQSRYRPHGVFHTTSFVFNPQNMPLDSVNMASELVCSLSDTHVTNLQRINKQEIKVYLECLRDEPPDSKAFIHLSWTQGRYDVVPNRNPKPFLIPHDRNGFIILCPQTLHLKAGKTSHIMFDICFESDKYVGIICPRNIPGASFTCNPLMNSQALFMEARAEHESLYVEKFEPIGWLHFIKRRSLLAKNPTAAESPGFIDQSRIMAKLEYDDIYSGHVDDESSDSSSSDSDMEHSRPTSSRRKSRPPPRSRTPSVRGKRKADASDDVSDDEDGRDNLMLCWPNWQCGMRVQNLTPMIATVSSEIFPATEFFWGQNDEYRTFHSIEGEWRPYQTQRRRRYPRSEAAAPTQAPYTASVSKKHRS</sequence>
<keyword evidence="3" id="KW-0920">Virion tegument</keyword>
<feature type="compositionally biased region" description="Basic residues" evidence="5">
    <location>
        <begin position="400"/>
        <end position="409"/>
    </location>
</feature>
<evidence type="ECO:0000313" key="7">
    <source>
        <dbReference type="Proteomes" id="UP000114976"/>
    </source>
</evidence>
<evidence type="ECO:0000256" key="1">
    <source>
        <dbReference type="ARBA" id="ARBA00004535"/>
    </source>
</evidence>
<dbReference type="RefSeq" id="YP_010790370.1">
    <property type="nucleotide sequence ID" value="NC_075417.1"/>
</dbReference>
<organism evidence="6 7">
    <name type="scientific">Mandrillus leucophaeus cytomegalovirus</name>
    <dbReference type="NCBI Taxonomy" id="1654930"/>
    <lineage>
        <taxon>Viruses</taxon>
        <taxon>Duplodnaviria</taxon>
        <taxon>Heunggongvirae</taxon>
        <taxon>Peploviricota</taxon>
        <taxon>Herviviricetes</taxon>
        <taxon>Herpesvirales</taxon>
        <taxon>Orthoherpesviridae</taxon>
        <taxon>Betaherpesvirinae</taxon>
        <taxon>Cytomegalovirus</taxon>
        <taxon>Cytomegalovirus mandrillinebeta1</taxon>
        <taxon>Mandrilline betaherpesvirus 1</taxon>
    </lineage>
</organism>
<feature type="region of interest" description="Disordered" evidence="5">
    <location>
        <begin position="492"/>
        <end position="523"/>
    </location>
</feature>
<dbReference type="GO" id="GO:0019033">
    <property type="term" value="C:viral tegument"/>
    <property type="evidence" value="ECO:0007669"/>
    <property type="project" value="UniProtKB-SubCell"/>
</dbReference>
<dbReference type="EMBL" id="KR297253">
    <property type="protein sequence ID" value="AKI29764.1"/>
    <property type="molecule type" value="Genomic_DNA"/>
</dbReference>
<feature type="region of interest" description="Disordered" evidence="5">
    <location>
        <begin position="379"/>
        <end position="433"/>
    </location>
</feature>
<comment type="subcellular location">
    <subcellularLocation>
        <location evidence="1">Virion tegument</location>
    </subcellularLocation>
</comment>
<dbReference type="Proteomes" id="UP000114976">
    <property type="component" value="Segment"/>
</dbReference>
<dbReference type="Pfam" id="PF05784">
    <property type="entry name" value="Herpes_UL82_83"/>
    <property type="match status" value="1"/>
</dbReference>
<gene>
    <name evidence="6" type="primary">UL83B</name>
</gene>
<reference evidence="6 7" key="1">
    <citation type="journal article" date="2003" name="Arch. Virol.">
        <title>Isolation of cytomegalovirus and foamy virus from the drill monkey (Mandrillus leucophaeus) and prevalence of antibodies to these viruses amongst wild-born and captive-bred individuals.</title>
        <authorList>
            <person name="Blewett E.L."/>
            <person name="Lewis J."/>
            <person name="Gadsby E.L."/>
            <person name="Neubauer S.R."/>
            <person name="Eberle R."/>
        </authorList>
    </citation>
    <scope>NUCLEOTIDE SEQUENCE [LARGE SCALE GENOMIC DNA]</scope>
    <source>
        <strain evidence="6">OCOM6-2</strain>
    </source>
</reference>
<dbReference type="GeneID" id="80527734"/>
<evidence type="ECO:0000256" key="3">
    <source>
        <dbReference type="ARBA" id="ARBA00022580"/>
    </source>
</evidence>
<proteinExistence type="predicted"/>
<evidence type="ECO:0000256" key="4">
    <source>
        <dbReference type="ARBA" id="ARBA00022844"/>
    </source>
</evidence>
<keyword evidence="2" id="KW-0597">Phosphoprotein</keyword>
<keyword evidence="7" id="KW-1185">Reference proteome</keyword>
<accession>A0A0G2UI37</accession>
<evidence type="ECO:0000256" key="5">
    <source>
        <dbReference type="SAM" id="MobiDB-lite"/>
    </source>
</evidence>
<dbReference type="InterPro" id="IPR008649">
    <property type="entry name" value="Herpes_UL82/UL83"/>
</dbReference>
<keyword evidence="4" id="KW-0946">Virion</keyword>
<evidence type="ECO:0000256" key="2">
    <source>
        <dbReference type="ARBA" id="ARBA00022553"/>
    </source>
</evidence>
<protein>
    <submittedName>
        <fullName evidence="6">Protein UL83B</fullName>
    </submittedName>
</protein>